<dbReference type="SUPFAM" id="SSF81660">
    <property type="entry name" value="Metal cation-transporting ATPase, ATP-binding domain N"/>
    <property type="match status" value="1"/>
</dbReference>
<dbReference type="Pfam" id="PF00122">
    <property type="entry name" value="E1-E2_ATPase"/>
    <property type="match status" value="1"/>
</dbReference>
<dbReference type="SFLD" id="SFLDF00027">
    <property type="entry name" value="p-type_atpase"/>
    <property type="match status" value="1"/>
</dbReference>
<dbReference type="InterPro" id="IPR006068">
    <property type="entry name" value="ATPase_P-typ_cation-transptr_C"/>
</dbReference>
<evidence type="ECO:0000256" key="7">
    <source>
        <dbReference type="ARBA" id="ARBA00022989"/>
    </source>
</evidence>
<sequence length="921" mass="98374">MTADISRKKDDPTASGRWHVLSRQDVLGWLDTTAQGLTTEGAAPRLERYGRNELPAAEATPALKVLARQFVSPLIGILVVTFVVTALQQHWADAAAILVVLLLNAAIGFWQERKAETAVRALQRLSAPTCRVVRDGAERELAAAELVPGDVVLLQSGERVTADLRMLEVNALQVDESMLTGEVLPVTKQVHRLPVHTAATERTNVAFSGTLVTAGRGRGVVVGTGSGTELGIINELVQGPTGKTPLQVLAHSLQRRIGVVVVVSSGMVFLAGLALGRGVSEMFRTVIALAVASIPESLPIVLTVAMSLGMARMARHNAIVRSLTAVETLGSTTVIGSDKTGTLTRNELTVEKVWTAADGTSDLHAPDLHAPDLHASDLHEEAGSPHRGRLPVALRATLRAGALTNEAVRAPAESGTAGEPPLDYTGDAVDVAMLRAAVHAEAVTPEERDARWLAHTPYEPEIRYSQTVRVEGDVRVLYVKGSPDVLAGMCPTMATDRGDVPFDREQVSAANHALATDGMRVLGTARRILDPDEPVPRPLQPPSGLTFLGLEAMEDPPRHGAAEAIAACQRAGITVVMVTGDHPVTAASIARRLGLGTGAQPVTGLDMEDMDDPVLATRLRESGVAARVTAQDKLRIVRVLQDLDEVVAVTGDGVNDAPALRAASIGVAMGRSGTAVAREAADIVLTDDNFVSIVDAVKQGRVTFNAIRKATFFLLATGLSSLLAVSVNLIAEQPLLFLPIQLLFINVITNGLQDIALSFEPPEGDELERSPRPREEGMLSRTLWVRTMIAGAWMATAILVAFRWTLDRGYSEEHARTLALTLFVMLNFWLVLSARAENRSLFRLDPFGNRLLLGSALGALLLYLGATQWALTDDLLGLVALPPAEWVTCWLLGASVLVIVETDKLIRRRARSALGSGPSRL</sequence>
<dbReference type="GO" id="GO:0006883">
    <property type="term" value="P:intracellular sodium ion homeostasis"/>
    <property type="evidence" value="ECO:0007669"/>
    <property type="project" value="TreeGrafter"/>
</dbReference>
<dbReference type="Gene3D" id="1.20.1110.10">
    <property type="entry name" value="Calcium-transporting ATPase, transmembrane domain"/>
    <property type="match status" value="1"/>
</dbReference>
<dbReference type="SMART" id="SM00831">
    <property type="entry name" value="Cation_ATPase_N"/>
    <property type="match status" value="1"/>
</dbReference>
<comment type="subcellular location">
    <subcellularLocation>
        <location evidence="1">Cell membrane</location>
        <topology evidence="1">Multi-pass membrane protein</topology>
    </subcellularLocation>
</comment>
<dbReference type="Pfam" id="PF00689">
    <property type="entry name" value="Cation_ATPase_C"/>
    <property type="match status" value="1"/>
</dbReference>
<comment type="similarity">
    <text evidence="2">Belongs to the cation transport ATPase (P-type) (TC 3.A.3) family. Type IIA subfamily.</text>
</comment>
<dbReference type="InterPro" id="IPR044492">
    <property type="entry name" value="P_typ_ATPase_HD_dom"/>
</dbReference>
<dbReference type="PATRIC" id="fig|518642.10.peg.5820"/>
<dbReference type="GO" id="GO:0030007">
    <property type="term" value="P:intracellular potassium ion homeostasis"/>
    <property type="evidence" value="ECO:0007669"/>
    <property type="project" value="TreeGrafter"/>
</dbReference>
<reference evidence="12 13" key="1">
    <citation type="journal article" date="2016" name="Front. Microbiol.">
        <title>Comparative Genomics Analysis of Streptomyces Species Reveals Their Adaptation to the Marine Environment and Their Diversity at the Genomic Level.</title>
        <authorList>
            <person name="Tian X."/>
            <person name="Zhang Z."/>
            <person name="Yang T."/>
            <person name="Chen M."/>
            <person name="Li J."/>
            <person name="Chen F."/>
            <person name="Yang J."/>
            <person name="Li W."/>
            <person name="Zhang B."/>
            <person name="Zhang Z."/>
            <person name="Wu J."/>
            <person name="Zhang C."/>
            <person name="Long L."/>
            <person name="Xiao J."/>
        </authorList>
    </citation>
    <scope>NUCLEOTIDE SEQUENCE [LARGE SCALE GENOMIC DNA]</scope>
    <source>
        <strain evidence="12 13">SCSIO 10429</strain>
    </source>
</reference>
<dbReference type="InterPro" id="IPR001757">
    <property type="entry name" value="P_typ_ATPase"/>
</dbReference>
<feature type="transmembrane region" description="Helical" evidence="10">
    <location>
        <begin position="814"/>
        <end position="832"/>
    </location>
</feature>
<feature type="transmembrane region" description="Helical" evidence="10">
    <location>
        <begin position="257"/>
        <end position="275"/>
    </location>
</feature>
<evidence type="ECO:0000256" key="4">
    <source>
        <dbReference type="ARBA" id="ARBA00022741"/>
    </source>
</evidence>
<dbReference type="Pfam" id="PF00690">
    <property type="entry name" value="Cation_ATPase_N"/>
    <property type="match status" value="1"/>
</dbReference>
<keyword evidence="13" id="KW-1185">Reference proteome</keyword>
<dbReference type="Gene3D" id="3.40.50.1000">
    <property type="entry name" value="HAD superfamily/HAD-like"/>
    <property type="match status" value="1"/>
</dbReference>
<dbReference type="InterPro" id="IPR023299">
    <property type="entry name" value="ATPase_P-typ_cyto_dom_N"/>
</dbReference>
<dbReference type="InterPro" id="IPR036412">
    <property type="entry name" value="HAD-like_sf"/>
</dbReference>
<dbReference type="GO" id="GO:1990573">
    <property type="term" value="P:potassium ion import across plasma membrane"/>
    <property type="evidence" value="ECO:0007669"/>
    <property type="project" value="TreeGrafter"/>
</dbReference>
<comment type="catalytic activity">
    <reaction evidence="9">
        <text>ATP + H2O = ADP + phosphate + H(+)</text>
        <dbReference type="Rhea" id="RHEA:13065"/>
        <dbReference type="ChEBI" id="CHEBI:15377"/>
        <dbReference type="ChEBI" id="CHEBI:15378"/>
        <dbReference type="ChEBI" id="CHEBI:30616"/>
        <dbReference type="ChEBI" id="CHEBI:43474"/>
        <dbReference type="ChEBI" id="CHEBI:456216"/>
    </reaction>
</comment>
<dbReference type="SUPFAM" id="SSF56784">
    <property type="entry name" value="HAD-like"/>
    <property type="match status" value="1"/>
</dbReference>
<keyword evidence="5" id="KW-0067">ATP-binding</keyword>
<dbReference type="SFLD" id="SFLDG00002">
    <property type="entry name" value="C1.7:_P-type_atpase_like"/>
    <property type="match status" value="1"/>
</dbReference>
<dbReference type="PRINTS" id="PR00120">
    <property type="entry name" value="HATPASE"/>
</dbReference>
<keyword evidence="7 10" id="KW-1133">Transmembrane helix</keyword>
<dbReference type="PANTHER" id="PTHR43294:SF20">
    <property type="entry name" value="P-TYPE ATPASE"/>
    <property type="match status" value="1"/>
</dbReference>
<dbReference type="NCBIfam" id="TIGR01494">
    <property type="entry name" value="ATPase_P-type"/>
    <property type="match status" value="3"/>
</dbReference>
<gene>
    <name evidence="12" type="ORF">AN218_27370</name>
</gene>
<keyword evidence="4" id="KW-0547">Nucleotide-binding</keyword>
<dbReference type="SUPFAM" id="SSF81653">
    <property type="entry name" value="Calcium ATPase, transduction domain A"/>
    <property type="match status" value="1"/>
</dbReference>
<evidence type="ECO:0000313" key="12">
    <source>
        <dbReference type="EMBL" id="OEV08277.1"/>
    </source>
</evidence>
<dbReference type="Gene3D" id="2.70.150.10">
    <property type="entry name" value="Calcium-transporting ATPase, cytoplasmic transduction domain A"/>
    <property type="match status" value="1"/>
</dbReference>
<feature type="transmembrane region" description="Helical" evidence="10">
    <location>
        <begin position="883"/>
        <end position="900"/>
    </location>
</feature>
<protein>
    <submittedName>
        <fullName evidence="12">Haloacid dehalogenase</fullName>
    </submittedName>
</protein>
<dbReference type="GO" id="GO:0016887">
    <property type="term" value="F:ATP hydrolysis activity"/>
    <property type="evidence" value="ECO:0007669"/>
    <property type="project" value="InterPro"/>
</dbReference>
<evidence type="ECO:0000256" key="3">
    <source>
        <dbReference type="ARBA" id="ARBA00022692"/>
    </source>
</evidence>
<evidence type="ECO:0000256" key="1">
    <source>
        <dbReference type="ARBA" id="ARBA00004651"/>
    </source>
</evidence>
<dbReference type="PANTHER" id="PTHR43294">
    <property type="entry name" value="SODIUM/POTASSIUM-TRANSPORTING ATPASE SUBUNIT ALPHA"/>
    <property type="match status" value="1"/>
</dbReference>
<dbReference type="SUPFAM" id="SSF81665">
    <property type="entry name" value="Calcium ATPase, transmembrane domain M"/>
    <property type="match status" value="1"/>
</dbReference>
<organism evidence="12 13">
    <name type="scientific">Streptomyces nanshensis</name>
    <dbReference type="NCBI Taxonomy" id="518642"/>
    <lineage>
        <taxon>Bacteria</taxon>
        <taxon>Bacillati</taxon>
        <taxon>Actinomycetota</taxon>
        <taxon>Actinomycetes</taxon>
        <taxon>Kitasatosporales</taxon>
        <taxon>Streptomycetaceae</taxon>
        <taxon>Streptomyces</taxon>
    </lineage>
</organism>
<dbReference type="EMBL" id="LJGW01000432">
    <property type="protein sequence ID" value="OEV08277.1"/>
    <property type="molecule type" value="Genomic_DNA"/>
</dbReference>
<evidence type="ECO:0000256" key="10">
    <source>
        <dbReference type="SAM" id="Phobius"/>
    </source>
</evidence>
<evidence type="ECO:0000256" key="9">
    <source>
        <dbReference type="ARBA" id="ARBA00049360"/>
    </source>
</evidence>
<evidence type="ECO:0000256" key="8">
    <source>
        <dbReference type="ARBA" id="ARBA00023136"/>
    </source>
</evidence>
<keyword evidence="3 10" id="KW-0812">Transmembrane</keyword>
<feature type="domain" description="Cation-transporting P-type ATPase N-terminal" evidence="11">
    <location>
        <begin position="17"/>
        <end position="90"/>
    </location>
</feature>
<dbReference type="GO" id="GO:1902600">
    <property type="term" value="P:proton transmembrane transport"/>
    <property type="evidence" value="ECO:0007669"/>
    <property type="project" value="TreeGrafter"/>
</dbReference>
<feature type="transmembrane region" description="Helical" evidence="10">
    <location>
        <begin position="94"/>
        <end position="110"/>
    </location>
</feature>
<name>A0A1E7KWH7_9ACTN</name>
<dbReference type="InterPro" id="IPR023298">
    <property type="entry name" value="ATPase_P-typ_TM_dom_sf"/>
</dbReference>
<evidence type="ECO:0000256" key="5">
    <source>
        <dbReference type="ARBA" id="ARBA00022840"/>
    </source>
</evidence>
<proteinExistence type="inferred from homology"/>
<dbReference type="GO" id="GO:0005886">
    <property type="term" value="C:plasma membrane"/>
    <property type="evidence" value="ECO:0007669"/>
    <property type="project" value="UniProtKB-SubCell"/>
</dbReference>
<comment type="caution">
    <text evidence="12">The sequence shown here is derived from an EMBL/GenBank/DDBJ whole genome shotgun (WGS) entry which is preliminary data.</text>
</comment>
<evidence type="ECO:0000259" key="11">
    <source>
        <dbReference type="SMART" id="SM00831"/>
    </source>
</evidence>
<dbReference type="RefSeq" id="WP_070019805.1">
    <property type="nucleotide sequence ID" value="NZ_LJGW01000432.1"/>
</dbReference>
<dbReference type="Proteomes" id="UP000176005">
    <property type="component" value="Unassembled WGS sequence"/>
</dbReference>
<dbReference type="InterPro" id="IPR050510">
    <property type="entry name" value="Cation_transp_ATPase_P-type"/>
</dbReference>
<dbReference type="PROSITE" id="PS00154">
    <property type="entry name" value="ATPASE_E1_E2"/>
    <property type="match status" value="1"/>
</dbReference>
<dbReference type="InterPro" id="IPR059000">
    <property type="entry name" value="ATPase_P-type_domA"/>
</dbReference>
<dbReference type="GO" id="GO:0036376">
    <property type="term" value="P:sodium ion export across plasma membrane"/>
    <property type="evidence" value="ECO:0007669"/>
    <property type="project" value="TreeGrafter"/>
</dbReference>
<dbReference type="SFLD" id="SFLDS00003">
    <property type="entry name" value="Haloacid_Dehalogenase"/>
    <property type="match status" value="1"/>
</dbReference>
<dbReference type="Gene3D" id="3.40.1110.10">
    <property type="entry name" value="Calcium-transporting ATPase, cytoplasmic domain N"/>
    <property type="match status" value="1"/>
</dbReference>
<keyword evidence="6" id="KW-1278">Translocase</keyword>
<dbReference type="GO" id="GO:0005391">
    <property type="term" value="F:P-type sodium:potassium-exchanging transporter activity"/>
    <property type="evidence" value="ECO:0007669"/>
    <property type="project" value="TreeGrafter"/>
</dbReference>
<dbReference type="InterPro" id="IPR004014">
    <property type="entry name" value="ATPase_P-typ_cation-transptr_N"/>
</dbReference>
<keyword evidence="8 10" id="KW-0472">Membrane</keyword>
<accession>A0A1E7KWH7</accession>
<feature type="transmembrane region" description="Helical" evidence="10">
    <location>
        <begin position="852"/>
        <end position="871"/>
    </location>
</feature>
<evidence type="ECO:0000256" key="6">
    <source>
        <dbReference type="ARBA" id="ARBA00022967"/>
    </source>
</evidence>
<dbReference type="InterPro" id="IPR008250">
    <property type="entry name" value="ATPase_P-typ_transduc_dom_A_sf"/>
</dbReference>
<evidence type="ECO:0000313" key="13">
    <source>
        <dbReference type="Proteomes" id="UP000176005"/>
    </source>
</evidence>
<evidence type="ECO:0000256" key="2">
    <source>
        <dbReference type="ARBA" id="ARBA00005675"/>
    </source>
</evidence>
<dbReference type="AlphaFoldDB" id="A0A1E7KWH7"/>
<feature type="transmembrane region" description="Helical" evidence="10">
    <location>
        <begin position="287"/>
        <end position="311"/>
    </location>
</feature>
<dbReference type="InterPro" id="IPR023214">
    <property type="entry name" value="HAD_sf"/>
</dbReference>
<dbReference type="InterPro" id="IPR018303">
    <property type="entry name" value="ATPase_P-typ_P_site"/>
</dbReference>
<dbReference type="PRINTS" id="PR00119">
    <property type="entry name" value="CATATPASE"/>
</dbReference>
<dbReference type="Pfam" id="PF13246">
    <property type="entry name" value="Cation_ATPase"/>
    <property type="match status" value="1"/>
</dbReference>
<dbReference type="GO" id="GO:0005524">
    <property type="term" value="F:ATP binding"/>
    <property type="evidence" value="ECO:0007669"/>
    <property type="project" value="UniProtKB-KW"/>
</dbReference>
<feature type="transmembrane region" description="Helical" evidence="10">
    <location>
        <begin position="70"/>
        <end position="88"/>
    </location>
</feature>
<feature type="transmembrane region" description="Helical" evidence="10">
    <location>
        <begin position="783"/>
        <end position="802"/>
    </location>
</feature>